<reference evidence="4 5" key="2">
    <citation type="submission" date="2012-08" db="EMBL/GenBank/DDBJ databases">
        <authorList>
            <person name="Gan P.H.P."/>
            <person name="Ikeda K."/>
            <person name="Irieda H."/>
            <person name="Narusaka M."/>
            <person name="O'Connell R.J."/>
            <person name="Narusaka Y."/>
            <person name="Takano Y."/>
            <person name="Kubo Y."/>
            <person name="Shirasu K."/>
        </authorList>
    </citation>
    <scope>NUCLEOTIDE SEQUENCE [LARGE SCALE GENOMIC DNA]</scope>
    <source>
        <strain evidence="4 5">Nara gc5</strain>
    </source>
</reference>
<feature type="region of interest" description="Disordered" evidence="1">
    <location>
        <begin position="388"/>
        <end position="417"/>
    </location>
</feature>
<sequence>MFIHLSILFVWLLYVAEAFQDNAQSHTFGHFSNSSSPAPHPTCQDGLGFCSSSEGFPSQNITQITSIGSSSVGISRTLASKDSASSRILRTSSLIHTFSIPRSSQTPPSSPTATQNNTAFSLLQPSNTEVPGSKWTVPWVDPHTTTSSSAHWTDKAESTITTTPPGASFLTLSDLTVTTPIIITTTPPGSTEATILPVIVKKEKKTKEGGGDDNDFILIPFICLGCFPGGFPHKISIEFKLPEFCIKILWFEIGNCPSDDGKKGGEDGGGDKGGDDSNDDDDDDDDDDVDDEDKSSSESSASSSTSSSSCTDTVTATHRTVYCSVTQDIRGGENAKATAVTTCLSSIQTEITGCSVLNSVTTVTTTRTGSEKPYPTCGPDVCGEDCPVPSATSTSNPTSTSQPPLPLLKRGDPANGEWRGPEDYQLGYDEFMPEQIREARNAATDPNPGPGGYKPKLLRVPPSHMDPVHNFKVSTQWVSFKDNVETLAIEGLWGCTAVVVVSNRGAWVSYFSEALMGRNNLNDFRSALADHRLGSGEGDPMRKWNEYGIENLMNDPGAGDHGVIFGDENNDDENIASLNIQAFIITPRPRYSYYNDDGTPRADRFLQNPNHFNM</sequence>
<evidence type="ECO:0000313" key="5">
    <source>
        <dbReference type="Proteomes" id="UP000011096"/>
    </source>
</evidence>
<feature type="compositionally biased region" description="Acidic residues" evidence="1">
    <location>
        <begin position="276"/>
        <end position="293"/>
    </location>
</feature>
<evidence type="ECO:0000313" key="3">
    <source>
        <dbReference type="EMBL" id="ELA30837.1"/>
    </source>
</evidence>
<feature type="compositionally biased region" description="Low complexity" evidence="1">
    <location>
        <begin position="297"/>
        <end position="309"/>
    </location>
</feature>
<dbReference type="Proteomes" id="UP000011096">
    <property type="component" value="Unassembled WGS sequence"/>
</dbReference>
<dbReference type="AlphaFoldDB" id="L2FWX9"/>
<feature type="chain" id="PRO_5036284798" evidence="2">
    <location>
        <begin position="19"/>
        <end position="614"/>
    </location>
</feature>
<reference evidence="4 5" key="3">
    <citation type="submission" date="2020-04" db="EMBL/GenBank/DDBJ databases">
        <title>Genome sequencing and assembly of multiple isolates from the Colletotrichum gloeosporioides species complex.</title>
        <authorList>
            <person name="Gan P."/>
            <person name="Shirasu K."/>
        </authorList>
    </citation>
    <scope>NUCLEOTIDE SEQUENCE [LARGE SCALE GENOMIC DNA]</scope>
    <source>
        <strain evidence="4 5">Nara gc5</strain>
    </source>
</reference>
<dbReference type="HOGENOM" id="CLU_444809_0_0_1"/>
<evidence type="ECO:0000256" key="2">
    <source>
        <dbReference type="SAM" id="SignalP"/>
    </source>
</evidence>
<organism evidence="3">
    <name type="scientific">Colletotrichum fructicola (strain Nara gc5)</name>
    <name type="common">Anthracnose fungus</name>
    <name type="synonym">Colletotrichum gloeosporioides (strain Nara gc5)</name>
    <dbReference type="NCBI Taxonomy" id="1213859"/>
    <lineage>
        <taxon>Eukaryota</taxon>
        <taxon>Fungi</taxon>
        <taxon>Dikarya</taxon>
        <taxon>Ascomycota</taxon>
        <taxon>Pezizomycotina</taxon>
        <taxon>Sordariomycetes</taxon>
        <taxon>Hypocreomycetidae</taxon>
        <taxon>Glomerellales</taxon>
        <taxon>Glomerellaceae</taxon>
        <taxon>Colletotrichum</taxon>
        <taxon>Colletotrichum gloeosporioides species complex</taxon>
    </lineage>
</organism>
<gene>
    <name evidence="3" type="ORF">CGGC5_9044</name>
    <name evidence="4" type="ORF">CGGC5_v015368</name>
</gene>
<name>L2FWX9_COLFN</name>
<feature type="compositionally biased region" description="Basic and acidic residues" evidence="1">
    <location>
        <begin position="259"/>
        <end position="275"/>
    </location>
</feature>
<feature type="region of interest" description="Disordered" evidence="1">
    <location>
        <begin position="259"/>
        <end position="311"/>
    </location>
</feature>
<dbReference type="EMBL" id="ANPB02000009">
    <property type="protein sequence ID" value="KAF4476590.1"/>
    <property type="molecule type" value="Genomic_DNA"/>
</dbReference>
<accession>L2FWX9</accession>
<evidence type="ECO:0000313" key="4">
    <source>
        <dbReference type="EMBL" id="KAF4476590.1"/>
    </source>
</evidence>
<protein>
    <submittedName>
        <fullName evidence="3">Uncharacterized protein</fullName>
    </submittedName>
</protein>
<proteinExistence type="predicted"/>
<dbReference type="InParanoid" id="L2FWX9"/>
<feature type="signal peptide" evidence="2">
    <location>
        <begin position="1"/>
        <end position="18"/>
    </location>
</feature>
<dbReference type="OrthoDB" id="3886018at2759"/>
<feature type="compositionally biased region" description="Low complexity" evidence="1">
    <location>
        <begin position="389"/>
        <end position="402"/>
    </location>
</feature>
<evidence type="ECO:0000256" key="1">
    <source>
        <dbReference type="SAM" id="MobiDB-lite"/>
    </source>
</evidence>
<keyword evidence="2" id="KW-0732">Signal</keyword>
<keyword evidence="5" id="KW-1185">Reference proteome</keyword>
<reference evidence="3" key="1">
    <citation type="submission" date="2012-08" db="EMBL/GenBank/DDBJ databases">
        <title>Genome analysis of Colletotrichum orbiculare and Colletotrichum fructicola.</title>
        <authorList>
            <person name="Gan P.H.P."/>
            <person name="Ikeda K."/>
            <person name="Irieda H."/>
            <person name="Narusaka M."/>
            <person name="O'Connell R.J."/>
            <person name="Narusaka Y."/>
            <person name="Takano Y."/>
            <person name="Kubo Y."/>
            <person name="Shirasu K."/>
        </authorList>
    </citation>
    <scope>NUCLEOTIDE SEQUENCE</scope>
    <source>
        <strain evidence="3">Nara gc5</strain>
    </source>
</reference>
<dbReference type="EMBL" id="KB020785">
    <property type="protein sequence ID" value="ELA30837.1"/>
    <property type="molecule type" value="Genomic_DNA"/>
</dbReference>
<dbReference type="STRING" id="1213859.L2FWX9"/>